<organism evidence="3 4">
    <name type="scientific">Coprinellus micaceus</name>
    <name type="common">Glistening ink-cap mushroom</name>
    <name type="synonym">Coprinus micaceus</name>
    <dbReference type="NCBI Taxonomy" id="71717"/>
    <lineage>
        <taxon>Eukaryota</taxon>
        <taxon>Fungi</taxon>
        <taxon>Dikarya</taxon>
        <taxon>Basidiomycota</taxon>
        <taxon>Agaricomycotina</taxon>
        <taxon>Agaricomycetes</taxon>
        <taxon>Agaricomycetidae</taxon>
        <taxon>Agaricales</taxon>
        <taxon>Agaricineae</taxon>
        <taxon>Psathyrellaceae</taxon>
        <taxon>Coprinellus</taxon>
    </lineage>
</organism>
<gene>
    <name evidence="3" type="ORF">FA13DRAFT_1571069</name>
</gene>
<dbReference type="EMBL" id="QPFP01000012">
    <property type="protein sequence ID" value="TEB33534.1"/>
    <property type="molecule type" value="Genomic_DNA"/>
</dbReference>
<feature type="non-terminal residue" evidence="3">
    <location>
        <position position="69"/>
    </location>
</feature>
<feature type="domain" description="DUF6533" evidence="2">
    <location>
        <begin position="12"/>
        <end position="55"/>
    </location>
</feature>
<dbReference type="AlphaFoldDB" id="A0A4Y7THU8"/>
<dbReference type="Pfam" id="PF20151">
    <property type="entry name" value="DUF6533"/>
    <property type="match status" value="1"/>
</dbReference>
<dbReference type="InterPro" id="IPR045340">
    <property type="entry name" value="DUF6533"/>
</dbReference>
<keyword evidence="1" id="KW-1133">Transmembrane helix</keyword>
<name>A0A4Y7THU8_COPMI</name>
<evidence type="ECO:0000259" key="2">
    <source>
        <dbReference type="Pfam" id="PF20151"/>
    </source>
</evidence>
<reference evidence="3 4" key="1">
    <citation type="journal article" date="2019" name="Nat. Ecol. Evol.">
        <title>Megaphylogeny resolves global patterns of mushroom evolution.</title>
        <authorList>
            <person name="Varga T."/>
            <person name="Krizsan K."/>
            <person name="Foldi C."/>
            <person name="Dima B."/>
            <person name="Sanchez-Garcia M."/>
            <person name="Sanchez-Ramirez S."/>
            <person name="Szollosi G.J."/>
            <person name="Szarkandi J.G."/>
            <person name="Papp V."/>
            <person name="Albert L."/>
            <person name="Andreopoulos W."/>
            <person name="Angelini C."/>
            <person name="Antonin V."/>
            <person name="Barry K.W."/>
            <person name="Bougher N.L."/>
            <person name="Buchanan P."/>
            <person name="Buyck B."/>
            <person name="Bense V."/>
            <person name="Catcheside P."/>
            <person name="Chovatia M."/>
            <person name="Cooper J."/>
            <person name="Damon W."/>
            <person name="Desjardin D."/>
            <person name="Finy P."/>
            <person name="Geml J."/>
            <person name="Haridas S."/>
            <person name="Hughes K."/>
            <person name="Justo A."/>
            <person name="Karasinski D."/>
            <person name="Kautmanova I."/>
            <person name="Kiss B."/>
            <person name="Kocsube S."/>
            <person name="Kotiranta H."/>
            <person name="LaButti K.M."/>
            <person name="Lechner B.E."/>
            <person name="Liimatainen K."/>
            <person name="Lipzen A."/>
            <person name="Lukacs Z."/>
            <person name="Mihaltcheva S."/>
            <person name="Morgado L.N."/>
            <person name="Niskanen T."/>
            <person name="Noordeloos M.E."/>
            <person name="Ohm R.A."/>
            <person name="Ortiz-Santana B."/>
            <person name="Ovrebo C."/>
            <person name="Racz N."/>
            <person name="Riley R."/>
            <person name="Savchenko A."/>
            <person name="Shiryaev A."/>
            <person name="Soop K."/>
            <person name="Spirin V."/>
            <person name="Szebenyi C."/>
            <person name="Tomsovsky M."/>
            <person name="Tulloss R.E."/>
            <person name="Uehling J."/>
            <person name="Grigoriev I.V."/>
            <person name="Vagvolgyi C."/>
            <person name="Papp T."/>
            <person name="Martin F.M."/>
            <person name="Miettinen O."/>
            <person name="Hibbett D.S."/>
            <person name="Nagy L.G."/>
        </authorList>
    </citation>
    <scope>NUCLEOTIDE SEQUENCE [LARGE SCALE GENOMIC DNA]</scope>
    <source>
        <strain evidence="3 4">FP101781</strain>
    </source>
</reference>
<evidence type="ECO:0000256" key="1">
    <source>
        <dbReference type="SAM" id="Phobius"/>
    </source>
</evidence>
<proteinExistence type="predicted"/>
<sequence length="69" mass="8394">DSLHRRYVQFLVQYASITLIYYDFILTFEREVKYIWRRPWSWAMLLVVCCRYSLIANVIFALGLVNKLD</sequence>
<accession>A0A4Y7THU8</accession>
<keyword evidence="1" id="KW-0472">Membrane</keyword>
<evidence type="ECO:0000313" key="4">
    <source>
        <dbReference type="Proteomes" id="UP000298030"/>
    </source>
</evidence>
<dbReference type="OrthoDB" id="3242409at2759"/>
<comment type="caution">
    <text evidence="3">The sequence shown here is derived from an EMBL/GenBank/DDBJ whole genome shotgun (WGS) entry which is preliminary data.</text>
</comment>
<keyword evidence="4" id="KW-1185">Reference proteome</keyword>
<feature type="non-terminal residue" evidence="3">
    <location>
        <position position="1"/>
    </location>
</feature>
<keyword evidence="1" id="KW-0812">Transmembrane</keyword>
<dbReference type="Proteomes" id="UP000298030">
    <property type="component" value="Unassembled WGS sequence"/>
</dbReference>
<evidence type="ECO:0000313" key="3">
    <source>
        <dbReference type="EMBL" id="TEB33534.1"/>
    </source>
</evidence>
<feature type="transmembrane region" description="Helical" evidence="1">
    <location>
        <begin position="7"/>
        <end position="28"/>
    </location>
</feature>
<protein>
    <recommendedName>
        <fullName evidence="2">DUF6533 domain-containing protein</fullName>
    </recommendedName>
</protein>
<feature type="transmembrane region" description="Helical" evidence="1">
    <location>
        <begin position="40"/>
        <end position="65"/>
    </location>
</feature>